<reference evidence="2 3" key="1">
    <citation type="journal article" date="2019" name="Int. J. Syst. Evol. Microbiol.">
        <title>The Global Catalogue of Microorganisms (GCM) 10K type strain sequencing project: providing services to taxonomists for standard genome sequencing and annotation.</title>
        <authorList>
            <consortium name="The Broad Institute Genomics Platform"/>
            <consortium name="The Broad Institute Genome Sequencing Center for Infectious Disease"/>
            <person name="Wu L."/>
            <person name="Ma J."/>
        </authorList>
    </citation>
    <scope>NUCLEOTIDE SEQUENCE [LARGE SCALE GENOMIC DNA]</scope>
    <source>
        <strain evidence="2 3">JCM 16374</strain>
    </source>
</reference>
<organism evidence="2 3">
    <name type="scientific">Streptomyces lunalinharesii</name>
    <dbReference type="NCBI Taxonomy" id="333384"/>
    <lineage>
        <taxon>Bacteria</taxon>
        <taxon>Bacillati</taxon>
        <taxon>Actinomycetota</taxon>
        <taxon>Actinomycetes</taxon>
        <taxon>Kitasatosporales</taxon>
        <taxon>Streptomycetaceae</taxon>
        <taxon>Streptomyces</taxon>
    </lineage>
</organism>
<protein>
    <recommendedName>
        <fullName evidence="4">DUF397 domain-containing protein</fullName>
    </recommendedName>
</protein>
<feature type="region of interest" description="Disordered" evidence="1">
    <location>
        <begin position="37"/>
        <end position="58"/>
    </location>
</feature>
<proteinExistence type="predicted"/>
<evidence type="ECO:0000313" key="3">
    <source>
        <dbReference type="Proteomes" id="UP001500994"/>
    </source>
</evidence>
<dbReference type="EMBL" id="BAAARK010000001">
    <property type="protein sequence ID" value="GAA2647535.1"/>
    <property type="molecule type" value="Genomic_DNA"/>
</dbReference>
<keyword evidence="3" id="KW-1185">Reference proteome</keyword>
<evidence type="ECO:0000313" key="2">
    <source>
        <dbReference type="EMBL" id="GAA2647535.1"/>
    </source>
</evidence>
<feature type="compositionally biased region" description="Polar residues" evidence="1">
    <location>
        <begin position="95"/>
        <end position="115"/>
    </location>
</feature>
<gene>
    <name evidence="2" type="ORF">GCM10009864_08110</name>
</gene>
<evidence type="ECO:0008006" key="4">
    <source>
        <dbReference type="Google" id="ProtNLM"/>
    </source>
</evidence>
<dbReference type="Proteomes" id="UP001500994">
    <property type="component" value="Unassembled WGS sequence"/>
</dbReference>
<name>A0ABN3RA25_9ACTN</name>
<accession>A0ABN3RA25</accession>
<comment type="caution">
    <text evidence="2">The sequence shown here is derived from an EMBL/GenBank/DDBJ whole genome shotgun (WGS) entry which is preliminary data.</text>
</comment>
<sequence length="115" mass="11704">MVELAALDVRLLYAGRDEYPECTWGLGEECVEVSGGGQGVSFEGERRSGQRRRPAGEVGGAATVLGSALGGVGCGGDARAGGSSAKAGRMESRPSTRSRVLSVASRSNSQAPFGN</sequence>
<evidence type="ECO:0000256" key="1">
    <source>
        <dbReference type="SAM" id="MobiDB-lite"/>
    </source>
</evidence>
<feature type="region of interest" description="Disordered" evidence="1">
    <location>
        <begin position="77"/>
        <end position="115"/>
    </location>
</feature>